<dbReference type="GO" id="GO:0017000">
    <property type="term" value="P:antibiotic biosynthetic process"/>
    <property type="evidence" value="ECO:0007669"/>
    <property type="project" value="UniProtKB-KW"/>
</dbReference>
<evidence type="ECO:0000256" key="4">
    <source>
        <dbReference type="ARBA" id="ARBA00023194"/>
    </source>
</evidence>
<dbReference type="InterPro" id="IPR006162">
    <property type="entry name" value="Ppantetheine_attach_site"/>
</dbReference>
<dbReference type="Pfam" id="PF00668">
    <property type="entry name" value="Condensation"/>
    <property type="match status" value="4"/>
</dbReference>
<evidence type="ECO:0000259" key="6">
    <source>
        <dbReference type="PROSITE" id="PS50075"/>
    </source>
</evidence>
<dbReference type="FunFam" id="3.40.50.980:FF:000001">
    <property type="entry name" value="Non-ribosomal peptide synthetase"/>
    <property type="match status" value="1"/>
</dbReference>
<dbReference type="FunFam" id="3.40.50.12780:FF:000012">
    <property type="entry name" value="Non-ribosomal peptide synthetase"/>
    <property type="match status" value="1"/>
</dbReference>
<dbReference type="Gene3D" id="3.30.559.10">
    <property type="entry name" value="Chloramphenicol acetyltransferase-like domain"/>
    <property type="match status" value="3"/>
</dbReference>
<dbReference type="Gene3D" id="3.30.559.30">
    <property type="entry name" value="Nonribosomal peptide synthetase, condensation domain"/>
    <property type="match status" value="3"/>
</dbReference>
<dbReference type="InterPro" id="IPR025799">
    <property type="entry name" value="Arg_MeTrfase"/>
</dbReference>
<dbReference type="Pfam" id="PF21394">
    <property type="entry name" value="Beta-ketacyl_N"/>
    <property type="match status" value="1"/>
</dbReference>
<dbReference type="GO" id="GO:0008610">
    <property type="term" value="P:lipid biosynthetic process"/>
    <property type="evidence" value="ECO:0007669"/>
    <property type="project" value="UniProtKB-ARBA"/>
</dbReference>
<dbReference type="InterPro" id="IPR042099">
    <property type="entry name" value="ANL_N_sf"/>
</dbReference>
<dbReference type="PANTHER" id="PTHR45398">
    <property type="match status" value="1"/>
</dbReference>
<dbReference type="SMART" id="SM01294">
    <property type="entry name" value="PKS_PP_betabranch"/>
    <property type="match status" value="1"/>
</dbReference>
<evidence type="ECO:0000256" key="1">
    <source>
        <dbReference type="ARBA" id="ARBA00001957"/>
    </source>
</evidence>
<dbReference type="InterPro" id="IPR036736">
    <property type="entry name" value="ACP-like_sf"/>
</dbReference>
<dbReference type="GO" id="GO:0016274">
    <property type="term" value="F:protein-arginine N-methyltransferase activity"/>
    <property type="evidence" value="ECO:0007669"/>
    <property type="project" value="InterPro"/>
</dbReference>
<dbReference type="Gene3D" id="1.10.10.1830">
    <property type="entry name" value="Non-ribosomal peptide synthase, adenylation domain"/>
    <property type="match status" value="1"/>
</dbReference>
<feature type="region of interest" description="Disordered" evidence="5">
    <location>
        <begin position="2142"/>
        <end position="2165"/>
    </location>
</feature>
<dbReference type="Pfam" id="PF00550">
    <property type="entry name" value="PP-binding"/>
    <property type="match status" value="2"/>
</dbReference>
<dbReference type="InterPro" id="IPR036291">
    <property type="entry name" value="NAD(P)-bd_dom_sf"/>
</dbReference>
<dbReference type="Proteomes" id="UP000320055">
    <property type="component" value="Unassembled WGS sequence"/>
</dbReference>
<dbReference type="PANTHER" id="PTHR45398:SF1">
    <property type="entry name" value="ENZYME, PUTATIVE (JCVI)-RELATED"/>
    <property type="match status" value="1"/>
</dbReference>
<feature type="domain" description="Carrier" evidence="6">
    <location>
        <begin position="1872"/>
        <end position="1947"/>
    </location>
</feature>
<dbReference type="SUPFAM" id="SSF53335">
    <property type="entry name" value="S-adenosyl-L-methionine-dependent methyltransferases"/>
    <property type="match status" value="1"/>
</dbReference>
<dbReference type="InterPro" id="IPR044894">
    <property type="entry name" value="TubC_N_sf"/>
</dbReference>
<keyword evidence="4" id="KW-0045">Antibiotic biosynthesis</keyword>
<dbReference type="InterPro" id="IPR020845">
    <property type="entry name" value="AMP-binding_CS"/>
</dbReference>
<dbReference type="InterPro" id="IPR009081">
    <property type="entry name" value="PP-bd_ACP"/>
</dbReference>
<dbReference type="SUPFAM" id="SSF52777">
    <property type="entry name" value="CoA-dependent acyltransferases"/>
    <property type="match status" value="6"/>
</dbReference>
<dbReference type="Gene3D" id="2.30.38.10">
    <property type="entry name" value="Luciferase, Domain 3"/>
    <property type="match status" value="1"/>
</dbReference>
<dbReference type="InterPro" id="IPR010060">
    <property type="entry name" value="NRPS_synth"/>
</dbReference>
<dbReference type="GO" id="GO:0031177">
    <property type="term" value="F:phosphopantetheine binding"/>
    <property type="evidence" value="ECO:0007669"/>
    <property type="project" value="InterPro"/>
</dbReference>
<dbReference type="CDD" id="cd02440">
    <property type="entry name" value="AdoMet_MTases"/>
    <property type="match status" value="1"/>
</dbReference>
<dbReference type="SUPFAM" id="SSF47336">
    <property type="entry name" value="ACP-like"/>
    <property type="match status" value="2"/>
</dbReference>
<feature type="domain" description="Carrier" evidence="6">
    <location>
        <begin position="3335"/>
        <end position="3409"/>
    </location>
</feature>
<organism evidence="7 8">
    <name type="scientific">Hyella patelloides LEGE 07179</name>
    <dbReference type="NCBI Taxonomy" id="945734"/>
    <lineage>
        <taxon>Bacteria</taxon>
        <taxon>Bacillati</taxon>
        <taxon>Cyanobacteriota</taxon>
        <taxon>Cyanophyceae</taxon>
        <taxon>Pleurocapsales</taxon>
        <taxon>Hyellaceae</taxon>
        <taxon>Hyella</taxon>
    </lineage>
</organism>
<dbReference type="SUPFAM" id="SSF51735">
    <property type="entry name" value="NAD(P)-binding Rossmann-fold domains"/>
    <property type="match status" value="2"/>
</dbReference>
<dbReference type="InterPro" id="IPR013968">
    <property type="entry name" value="PKS_KR"/>
</dbReference>
<evidence type="ECO:0000313" key="8">
    <source>
        <dbReference type="Proteomes" id="UP000320055"/>
    </source>
</evidence>
<dbReference type="InterPro" id="IPR057326">
    <property type="entry name" value="KR_dom"/>
</dbReference>
<protein>
    <recommendedName>
        <fullName evidence="6">Carrier domain-containing protein</fullName>
    </recommendedName>
</protein>
<dbReference type="CDD" id="cd19534">
    <property type="entry name" value="E_NRPS"/>
    <property type="match status" value="1"/>
</dbReference>
<dbReference type="PROSITE" id="PS50075">
    <property type="entry name" value="CARRIER"/>
    <property type="match status" value="2"/>
</dbReference>
<dbReference type="CDD" id="cd17652">
    <property type="entry name" value="A_NRPS_CmdD_like"/>
    <property type="match status" value="1"/>
</dbReference>
<dbReference type="InterPro" id="IPR035075">
    <property type="entry name" value="PRMT5"/>
</dbReference>
<evidence type="ECO:0000313" key="7">
    <source>
        <dbReference type="EMBL" id="VEP15782.1"/>
    </source>
</evidence>
<keyword evidence="2" id="KW-0596">Phosphopantetheine</keyword>
<proteinExistence type="predicted"/>
<name>A0A563VWF4_9CYAN</name>
<accession>A0A563VWF4</accession>
<dbReference type="PROSITE" id="PS51678">
    <property type="entry name" value="SAM_MT_PRMT"/>
    <property type="match status" value="1"/>
</dbReference>
<dbReference type="InterPro" id="IPR041464">
    <property type="entry name" value="TubC_N"/>
</dbReference>
<sequence length="3891" mass="435672">MKSIYEFLADLASCDIKLWVEGDRLRCNAPKDVLTPEMRSQLAERKIEILSFLQHRKGEQSKGKGNSRIVTVSRAQNLPLSFAQQRLWFLSQLEGTTAVYNIPAALHLTGVLNITGLKQALQEIVRRHEVLRTNFTTVENSPVQIIHSKPDFDWLVVDLENCDLAFGEALRDRESTEVQTEIEREVQAPFDLAKDSLLRFKLLRLAEKEHILLLTMHHIISDGWSLGILVRELSVLYRAFNTVGAIRELPLQPLPIQYADFAVWQRQYLEREVRANGCSPLLDYWKQQLAGIPTQLKLPTDYPRPSIQTFRGGSCNFALSQKLTEKLKTLSKLSEASLFMILLAALGILLSRYSRQKDLVIGTPIANRNRQEIESLIGFFANTLALRLNLAKNPDFRDFLGQVRQVTLDAYAHQDLPFDRLVEELQPERSSSHSPLFQVMFALQNAPLGKLSLPGLTLKPIEIKSVTAKFDLTLSLQETESGLEGIWEYNSDLFAANTIMQMMDNYQTLLEGIVTNLDKPVDNLPLLSEAARQKILVEGNASEIKAKLLQHSSVRDCHILLRQSDPIPQLVAYVVTSGQLSSEQLQLHLRSLIPAYTLPSAYIPLSALPLTFQGWVNVKALKSLPVIDSNLVQQWEEQLHSLPEIDRVAVVVQQQTEIIPPIHLSDLLLRTEKITATEEKNKLESSLPEAHQQQSATKNLAVVHGESLKQEADAPLTLAETLQRAANQNSTTGIVYIRCDGSEFVQSYENLLEEAQKILAGLRKLGLKPQDKVIFQLERIQDFIPAFWGCILGGFVPVPISIPPTYEQVNSAVSKLQNAWQMLDKPLILAGANSAAKVSHLSELLQLDNFKVKAIGDLRTNQPDTNWHLSQPDDLAILLLTSGSTGMPKAVMQSHRSILTRSAATARMNNFTSSDVSLNWFPLDHVGGLVMFHLRDVYLGCQQIQVHTELVLQQPLKWLDLIEHYQATITWAPNFAYGAVVAHAPDLSEKEWDLSSMRFILNGGEAIVAKSARKFLEFLAPYNLSPTAMYPAWGMSETCSGVIYSHDFSLDSTTDEIQNLEVGMPIPGFSVRITDTQNQIVAESIIGRVQVKGLSVTSGYYQNPELNQEAFTDDGWFNTGDLGFLYRGRLTITGRAKDVIIINGINYYAHEIESVVEEIEGVEVSYTAAIALREAISDTDKLVIFFNSSVDDEIKLGQLIKTIRTEVVQNIGINPDYLLPLAKESIPKTSIGKIQRSRLSQQFLAGEFDALIKRLDLLLENNKTLPDWFYHQVWQPKEILYHHGMVEVDLGSGGRGDAENTFYSNPTLVFLDSLGLGISICQEFKKFNQPYIQVEAGTEFVQVNNTRYQINPNEPKHYQYLFESLASDDFNVAQILHLWTYDRAVPAYADRAVPAEADGEVEPVDIDSIEALEKAQVIGIYSLLYLVQALSQVQDSQKSIRLQVVSSYTQFVNSADKIAYQKAPILGFIKTIPQEMPWLHCRHIDLQSDLEEIRFAVRAVPAEADRPEVNTALVLNELRELSADSEVVYRNGQRLVSRLAKAELSTQEKQSIPFKKGGMYLITGGLGGVGLEIAKYLLKTYQARLLLVGRTSLAEQSDINREKLQSYQELEKLGGEINYQAVNICDRAALQQIINQAETNWGSQLEGIIHLAGVFQERLLSEETPESMAAVLRPKVIGTWVLHQLLDNDGIFINFSSVNGFFGGTGVGAYAAANSFIDNFAQYQKHQTSLRSYCFAWSMWDEMGMSRGYQYKDLTRERGFFILNPTQGINSFLAGLHHNQAQLLIGLDGGNLNLRGKIQSKSYGLQKLTAYFTANNISEVNGQQQITVRDRFGTKTNCDLIKLDAMPLTETGEIDRDLLGSNKIKIKSDRFQPQTEVERKIANIWQEVLNIPQVSIQDNFFELGGHSLLATQVISRIREAFTIELPLSRLFASPTVEGLSQQVETALQADLGLKVGSIQPVSRDQNLPLSFAQQRLWFLEQLEGANAAYNVPAALRIKGSLNITALEKAFQEIVRRHEVLRTHFPMVEGKPVQAIDSDFELSFTVVDLQQLSDREKSNSVQSLATESAQTPFDLEKDSLLRVKLLRLSESEHILLLTMHHIVADGWSLDILVKELSVLYAVGACLGQHSLARRGASPLGSYAVLKDTPSDNEGSDRFRETPLPSDRSPLPELPIQYADFAVWQRQYLQGEIKNTQFNYWKQQLQGIPPLLELPTDRPRPPVQTLRGNSIGFSLNQKLTEKLLAISQQSEATLFMTLLSAFGILLSRYSRQEDIVIGTAIANRNRKEIEPLIGFFTNTLALRLDLQDNPSFKELLKQVRQVTLEAYAHQDLPFEQLIEELQPERNLSHSPLFQVSFALQNTPLGELKLSGLSWSSIEVKNTTAKFDLSLAMRETESGIEGVWEYNCDLFETSTIERMMGHFQVLLEAIVTNPDESVTNLPLITQKEGQQLLEWNATEADYPQDRCIHQLFESQVAKTPDAVAVVFEKQHLTYRELNQKANQLAHYLQKLGVKPEVLVGLCVERSVEMLVGLLGILKAGGAYVPLDPNYPAERLSYMLVDSGVEVLLTQKSLLESLPKHQAQVVCLDRTDWGAIAIESGDNLNSRVKSEDLAYVIYTSGSTGQPKGVLVTHKGLPNLVIAQRNLFNVQSQSRVLQFASFSFDASVSEIFIALTSGATLVLATAESLMPGADLRQTLTQFEITHVTLPPSALSVLPSDKFPALSQIIVAGETCSTELVKQWSNGRCFFNAYGPTESTVCATVAKISDSNTKPTIGRPITNTQIYILDSNGQPAPIGVPGELHIGSVGLARGYLNRPELTKEKFIPNPFVEGRSFAEYPNPQSLIYKTGDLARYLPNGNIEFLGRLDNQVKIRGFRIELGEIESVLSTHPQIQQVKVIEREDTLGNKRLVAYLVPLEAKETDFQPQTGVELWPSVAEFYVYDELLYYAMTNDHRRNQSYQVAINQLVKDKIVVEIGTGKDAILAKFCAEAGAKKVYAIERDEQTSKLASARVQELGLSEQIKIIHGDATTVNLPEEADVCVSEIVGAIGGCEGAAVIINNARRFLKPDGVMIPERSVTQIIAVTLPDELLNKPQFTKGSGYYTQKIFEQVGYPFDLRVCIKGLDRANWLSDRGVFEDLDFTQPVSTEFTHSIRLTIAKSGRLDGFLVGLNLHTIEGECIDILEHEHSWLPVYFPVFEPGIDVNEGDVIEAVCTRTLCENNLNPDYALRGRLLKKNGEYIEFEYISYHWKQLFKQTPFYQRLFADNNLEDYAINGLQPQPEVSSNTELRSYLQSKLPDYMIPSNFVTLDALPLTPNGKIDRRALATLDISQREAEANFVPPHTTTEETLSKIWAEVLGIEQVGIENNFFELGGDSILSIQIVSKANQAGLQLTPKQMFQHQTIAELASVVGTTKSISGKQDLVTGSVPLTPIQHWFFEQDLPEPQHFNQAVLLEVEPDLKPDLLQSAIANLLQHHDALRLQFTFTGEDWTQINAAPDAEVPLQIEDLSNLSDEEQRANMVETFHGTSLRNLDSGLIQIILFNLGNNKPGRLFIVIHHLAVDGVSWRILLEDIATAYQQLNRGETIQLPPKTTSFQEWAIRLQAYRRSPKLASELDYWLTQSGNNTALPVDYPEGKEDNTVASSKDITVSLSEAETRALLQEVPSAYNTQINDVLLTALLQSFSQWTGENSLLVDLEGHGREEIEENIDLSRTVGWFTSIYPLRLQQEGKSPKGEVLKSVKEQLRRVPKLGIGYGILRYLGDRPTQASLETLPSAEVSFNYLGQFEQILNSPPILGVAQEPIGQQRSSLQKRQHLLEINSIISDRKLQITWTYSEKVHRKATVENLAGSFIEALQALIAHCQSQTAKGYTPSDFAAAKLNQKQLDKFMNKLKKNNKK</sequence>
<dbReference type="SMART" id="SM00822">
    <property type="entry name" value="PKS_KR"/>
    <property type="match status" value="1"/>
</dbReference>
<dbReference type="RefSeq" id="WP_144865674.1">
    <property type="nucleotide sequence ID" value="NZ_LR213797.1"/>
</dbReference>
<dbReference type="InterPro" id="IPR045851">
    <property type="entry name" value="AMP-bd_C_sf"/>
</dbReference>
<dbReference type="PROSITE" id="PS00012">
    <property type="entry name" value="PHOSPHOPANTETHEINE"/>
    <property type="match status" value="2"/>
</dbReference>
<reference evidence="7 8" key="1">
    <citation type="submission" date="2019-01" db="EMBL/GenBank/DDBJ databases">
        <authorList>
            <person name="Brito A."/>
        </authorList>
    </citation>
    <scope>NUCLEOTIDE SEQUENCE [LARGE SCALE GENOMIC DNA]</scope>
    <source>
        <strain evidence="7">1</strain>
    </source>
</reference>
<dbReference type="CDD" id="cd08953">
    <property type="entry name" value="KR_2_SDR_x"/>
    <property type="match status" value="1"/>
</dbReference>
<dbReference type="InterPro" id="IPR001242">
    <property type="entry name" value="Condensation_dom"/>
</dbReference>
<dbReference type="Gene3D" id="1.10.1200.10">
    <property type="entry name" value="ACP-like"/>
    <property type="match status" value="2"/>
</dbReference>
<dbReference type="FunFam" id="3.30.559.10:FF:000012">
    <property type="entry name" value="Non-ribosomal peptide synthetase"/>
    <property type="match status" value="1"/>
</dbReference>
<dbReference type="Gene3D" id="3.40.50.150">
    <property type="entry name" value="Vaccinia Virus protein VP39"/>
    <property type="match status" value="1"/>
</dbReference>
<dbReference type="Pfam" id="PF08659">
    <property type="entry name" value="KR"/>
    <property type="match status" value="1"/>
</dbReference>
<evidence type="ECO:0000256" key="2">
    <source>
        <dbReference type="ARBA" id="ARBA00022450"/>
    </source>
</evidence>
<dbReference type="Pfam" id="PF05185">
    <property type="entry name" value="PRMT5"/>
    <property type="match status" value="1"/>
</dbReference>
<dbReference type="Pfam" id="PF18563">
    <property type="entry name" value="TubC_N"/>
    <property type="match status" value="1"/>
</dbReference>
<evidence type="ECO:0000256" key="3">
    <source>
        <dbReference type="ARBA" id="ARBA00022553"/>
    </source>
</evidence>
<dbReference type="CDD" id="cd19531">
    <property type="entry name" value="LCL_NRPS-like"/>
    <property type="match status" value="2"/>
</dbReference>
<dbReference type="EMBL" id="CAACVJ010000301">
    <property type="protein sequence ID" value="VEP15782.1"/>
    <property type="molecule type" value="Genomic_DNA"/>
</dbReference>
<dbReference type="NCBIfam" id="TIGR01720">
    <property type="entry name" value="NRPS-para261"/>
    <property type="match status" value="1"/>
</dbReference>
<dbReference type="Gene3D" id="3.40.50.12780">
    <property type="entry name" value="N-terminal domain of ligase-like"/>
    <property type="match status" value="1"/>
</dbReference>
<dbReference type="InterPro" id="IPR023213">
    <property type="entry name" value="CAT-like_dom_sf"/>
</dbReference>
<evidence type="ECO:0000256" key="5">
    <source>
        <dbReference type="SAM" id="MobiDB-lite"/>
    </source>
</evidence>
<dbReference type="CDD" id="cd05906">
    <property type="entry name" value="A_NRPS_TubE_like"/>
    <property type="match status" value="1"/>
</dbReference>
<dbReference type="InterPro" id="IPR049490">
    <property type="entry name" value="C883_1060-like_KR_N"/>
</dbReference>
<dbReference type="SUPFAM" id="SSF56801">
    <property type="entry name" value="Acetyl-CoA synthetase-like"/>
    <property type="match status" value="3"/>
</dbReference>
<dbReference type="Gene3D" id="3.40.50.980">
    <property type="match status" value="2"/>
</dbReference>
<dbReference type="InterPro" id="IPR010071">
    <property type="entry name" value="AA_adenyl_dom"/>
</dbReference>
<dbReference type="Pfam" id="PF00501">
    <property type="entry name" value="AMP-binding"/>
    <property type="match status" value="2"/>
</dbReference>
<dbReference type="Gene3D" id="3.40.50.720">
    <property type="entry name" value="NAD(P)-binding Rossmann-like Domain"/>
    <property type="match status" value="1"/>
</dbReference>
<keyword evidence="3" id="KW-0597">Phosphoprotein</keyword>
<dbReference type="InterPro" id="IPR020806">
    <property type="entry name" value="PKS_PP-bd"/>
</dbReference>
<dbReference type="InterPro" id="IPR029063">
    <property type="entry name" value="SAM-dependent_MTases_sf"/>
</dbReference>
<comment type="cofactor">
    <cofactor evidence="1">
        <name>pantetheine 4'-phosphate</name>
        <dbReference type="ChEBI" id="CHEBI:47942"/>
    </cofactor>
</comment>
<keyword evidence="8" id="KW-1185">Reference proteome</keyword>
<dbReference type="SMART" id="SM00823">
    <property type="entry name" value="PKS_PP"/>
    <property type="match status" value="2"/>
</dbReference>
<dbReference type="OrthoDB" id="9765680at2"/>
<dbReference type="NCBIfam" id="TIGR01733">
    <property type="entry name" value="AA-adenyl-dom"/>
    <property type="match status" value="1"/>
</dbReference>
<dbReference type="PROSITE" id="PS00455">
    <property type="entry name" value="AMP_BINDING"/>
    <property type="match status" value="2"/>
</dbReference>
<dbReference type="InterPro" id="IPR000873">
    <property type="entry name" value="AMP-dep_synth/lig_dom"/>
</dbReference>
<dbReference type="FunFam" id="1.10.1200.10:FF:000005">
    <property type="entry name" value="Nonribosomal peptide synthetase 1"/>
    <property type="match status" value="2"/>
</dbReference>
<dbReference type="Gene3D" id="3.30.300.30">
    <property type="match status" value="4"/>
</dbReference>
<gene>
    <name evidence="7" type="ORF">H1P_370007</name>
</gene>